<gene>
    <name evidence="13" type="ORF">CCAP1982_LOCUS1553</name>
</gene>
<dbReference type="InterPro" id="IPR000668">
    <property type="entry name" value="Peptidase_C1A_C"/>
</dbReference>
<feature type="domain" description="Peptidase C1A papain C-terminal" evidence="11">
    <location>
        <begin position="124"/>
        <end position="341"/>
    </location>
</feature>
<dbReference type="PRINTS" id="PR00705">
    <property type="entry name" value="PAPAIN"/>
</dbReference>
<protein>
    <recommendedName>
        <fullName evidence="8">cathepsin L</fullName>
        <ecNumber evidence="8">3.4.22.15</ecNumber>
    </recommendedName>
</protein>
<evidence type="ECO:0000256" key="3">
    <source>
        <dbReference type="ARBA" id="ARBA00022801"/>
    </source>
</evidence>
<evidence type="ECO:0000256" key="4">
    <source>
        <dbReference type="ARBA" id="ARBA00022807"/>
    </source>
</evidence>
<dbReference type="Pfam" id="PF00112">
    <property type="entry name" value="Peptidase_C1"/>
    <property type="match status" value="1"/>
</dbReference>
<proteinExistence type="inferred from homology"/>
<sequence length="342" mass="38583">MLKMKTPILVYLLLLSVLPREFSAAIVEDHKHFQQFKLVYNKHYATDTEERRRESIFLKHSAFIEEHNQNYTKGLTSFELGINEYADWSEEEFMSFMSGSDEIHDIRNVMKQGATFIPPANVKLPDAVDWRELGAVTGVKKQGRCGSCWAFAATGALEGQHFRKTSKLISLSEQNLVDCTLTYGNKGCNGGIKERGFLYVRDNGGINSEVTYPYRAQQDAECLFDASAIAATSKGFVRIQPEDEYALLAAVATVGPIAVKMNMKCLRKQFYRQGVFNDQLCEERRPNHALLLVGYGRNNVTNEDYWILKNSWGVSWGMDGYITVPRNVNFGGIALGPSYPLV</sequence>
<keyword evidence="4" id="KW-0788">Thiol protease</keyword>
<dbReference type="AlphaFoldDB" id="A0A811U2W7"/>
<keyword evidence="2" id="KW-0645">Protease</keyword>
<dbReference type="CDD" id="cd02248">
    <property type="entry name" value="Peptidase_C1A"/>
    <property type="match status" value="1"/>
</dbReference>
<dbReference type="PANTHER" id="PTHR12411">
    <property type="entry name" value="CYSTEINE PROTEASE FAMILY C1-RELATED"/>
    <property type="match status" value="1"/>
</dbReference>
<evidence type="ECO:0000256" key="6">
    <source>
        <dbReference type="ARBA" id="ARBA00023157"/>
    </source>
</evidence>
<evidence type="ECO:0000256" key="1">
    <source>
        <dbReference type="ARBA" id="ARBA00008455"/>
    </source>
</evidence>
<keyword evidence="5" id="KW-0865">Zymogen</keyword>
<dbReference type="InterPro" id="IPR000169">
    <property type="entry name" value="Pept_cys_AS"/>
</dbReference>
<dbReference type="EMBL" id="CAJHJT010000001">
    <property type="protein sequence ID" value="CAD6992708.1"/>
    <property type="molecule type" value="Genomic_DNA"/>
</dbReference>
<evidence type="ECO:0000259" key="11">
    <source>
        <dbReference type="SMART" id="SM00645"/>
    </source>
</evidence>
<dbReference type="KEGG" id="ccat:101450944"/>
<dbReference type="PROSITE" id="PS00640">
    <property type="entry name" value="THIOL_PROTEASE_ASN"/>
    <property type="match status" value="1"/>
</dbReference>
<evidence type="ECO:0000313" key="13">
    <source>
        <dbReference type="EMBL" id="CAD6992708.1"/>
    </source>
</evidence>
<feature type="domain" description="Cathepsin propeptide inhibitor" evidence="12">
    <location>
        <begin position="33"/>
        <end position="93"/>
    </location>
</feature>
<dbReference type="InterPro" id="IPR013128">
    <property type="entry name" value="Peptidase_C1A"/>
</dbReference>
<dbReference type="Gene3D" id="3.90.70.10">
    <property type="entry name" value="Cysteine proteinases"/>
    <property type="match status" value="1"/>
</dbReference>
<dbReference type="SMART" id="SM00848">
    <property type="entry name" value="Inhibitor_I29"/>
    <property type="match status" value="1"/>
</dbReference>
<accession>A0A811U2W7</accession>
<dbReference type="GO" id="GO:0006508">
    <property type="term" value="P:proteolysis"/>
    <property type="evidence" value="ECO:0007669"/>
    <property type="project" value="UniProtKB-KW"/>
</dbReference>
<feature type="chain" id="PRO_5032739831" description="cathepsin L" evidence="10">
    <location>
        <begin position="25"/>
        <end position="342"/>
    </location>
</feature>
<keyword evidence="3" id="KW-0378">Hydrolase</keyword>
<dbReference type="InterPro" id="IPR025661">
    <property type="entry name" value="Pept_asp_AS"/>
</dbReference>
<organism evidence="13 14">
    <name type="scientific">Ceratitis capitata</name>
    <name type="common">Mediterranean fruit fly</name>
    <name type="synonym">Tephritis capitata</name>
    <dbReference type="NCBI Taxonomy" id="7213"/>
    <lineage>
        <taxon>Eukaryota</taxon>
        <taxon>Metazoa</taxon>
        <taxon>Ecdysozoa</taxon>
        <taxon>Arthropoda</taxon>
        <taxon>Hexapoda</taxon>
        <taxon>Insecta</taxon>
        <taxon>Pterygota</taxon>
        <taxon>Neoptera</taxon>
        <taxon>Endopterygota</taxon>
        <taxon>Diptera</taxon>
        <taxon>Brachycera</taxon>
        <taxon>Muscomorpha</taxon>
        <taxon>Tephritoidea</taxon>
        <taxon>Tephritidae</taxon>
        <taxon>Ceratitis</taxon>
        <taxon>Ceratitis</taxon>
    </lineage>
</organism>
<dbReference type="PROSITE" id="PS00139">
    <property type="entry name" value="THIOL_PROTEASE_CYS"/>
    <property type="match status" value="1"/>
</dbReference>
<dbReference type="Proteomes" id="UP000606786">
    <property type="component" value="Unassembled WGS sequence"/>
</dbReference>
<comment type="similarity">
    <text evidence="1">Belongs to the peptidase C1 family.</text>
</comment>
<dbReference type="Pfam" id="PF08246">
    <property type="entry name" value="Inhibitor_I29"/>
    <property type="match status" value="1"/>
</dbReference>
<evidence type="ECO:0000256" key="2">
    <source>
        <dbReference type="ARBA" id="ARBA00022670"/>
    </source>
</evidence>
<dbReference type="SMART" id="SM00645">
    <property type="entry name" value="Pept_C1"/>
    <property type="match status" value="1"/>
</dbReference>
<comment type="subunit">
    <text evidence="9">Dimer of a heavy and a light chain linked by disulfide bonds.</text>
</comment>
<keyword evidence="14" id="KW-1185">Reference proteome</keyword>
<feature type="signal peptide" evidence="10">
    <location>
        <begin position="1"/>
        <end position="24"/>
    </location>
</feature>
<evidence type="ECO:0000256" key="10">
    <source>
        <dbReference type="SAM" id="SignalP"/>
    </source>
</evidence>
<evidence type="ECO:0000256" key="5">
    <source>
        <dbReference type="ARBA" id="ARBA00023145"/>
    </source>
</evidence>
<keyword evidence="10" id="KW-0732">Signal</keyword>
<name>A0A811U2W7_CERCA</name>
<dbReference type="OrthoDB" id="10253408at2759"/>
<comment type="catalytic activity">
    <reaction evidence="7">
        <text>Specificity close to that of papain. As compared to cathepsin B, cathepsin L exhibits higher activity toward protein substrates, but has little activity on Z-Arg-Arg-NHMec, and no peptidyl-dipeptidase activity.</text>
        <dbReference type="EC" id="3.4.22.15"/>
    </reaction>
</comment>
<evidence type="ECO:0000313" key="14">
    <source>
        <dbReference type="Proteomes" id="UP000606786"/>
    </source>
</evidence>
<dbReference type="InterPro" id="IPR013201">
    <property type="entry name" value="Prot_inhib_I29"/>
</dbReference>
<dbReference type="GO" id="GO:0004197">
    <property type="term" value="F:cysteine-type endopeptidase activity"/>
    <property type="evidence" value="ECO:0007669"/>
    <property type="project" value="UniProtKB-EC"/>
</dbReference>
<comment type="caution">
    <text evidence="13">The sequence shown here is derived from an EMBL/GenBank/DDBJ whole genome shotgun (WGS) entry which is preliminary data.</text>
</comment>
<evidence type="ECO:0000259" key="12">
    <source>
        <dbReference type="SMART" id="SM00848"/>
    </source>
</evidence>
<dbReference type="FunFam" id="3.90.70.10:FF:000006">
    <property type="entry name" value="Cathepsin S"/>
    <property type="match status" value="1"/>
</dbReference>
<dbReference type="SUPFAM" id="SSF54001">
    <property type="entry name" value="Cysteine proteinases"/>
    <property type="match status" value="1"/>
</dbReference>
<dbReference type="InterPro" id="IPR039417">
    <property type="entry name" value="Peptidase_C1A_papain-like"/>
</dbReference>
<keyword evidence="6" id="KW-1015">Disulfide bond</keyword>
<evidence type="ECO:0000256" key="8">
    <source>
        <dbReference type="ARBA" id="ARBA00038911"/>
    </source>
</evidence>
<dbReference type="EC" id="3.4.22.15" evidence="8"/>
<dbReference type="InterPro" id="IPR038765">
    <property type="entry name" value="Papain-like_cys_pep_sf"/>
</dbReference>
<reference evidence="13" key="1">
    <citation type="submission" date="2020-11" db="EMBL/GenBank/DDBJ databases">
        <authorList>
            <person name="Whitehead M."/>
        </authorList>
    </citation>
    <scope>NUCLEOTIDE SEQUENCE</scope>
    <source>
        <strain evidence="13">EGII</strain>
    </source>
</reference>
<evidence type="ECO:0000256" key="7">
    <source>
        <dbReference type="ARBA" id="ARBA00036319"/>
    </source>
</evidence>
<evidence type="ECO:0000256" key="9">
    <source>
        <dbReference type="ARBA" id="ARBA00063237"/>
    </source>
</evidence>